<feature type="domain" description="Ig-like" evidence="8">
    <location>
        <begin position="22"/>
        <end position="140"/>
    </location>
</feature>
<feature type="domain" description="Ig-like" evidence="8">
    <location>
        <begin position="145"/>
        <end position="248"/>
    </location>
</feature>
<dbReference type="OrthoDB" id="6431884at2759"/>
<dbReference type="SUPFAM" id="SSF48726">
    <property type="entry name" value="Immunoglobulin"/>
    <property type="match status" value="4"/>
</dbReference>
<dbReference type="Proteomes" id="UP000515152">
    <property type="component" value="Chromosome 17"/>
</dbReference>
<keyword evidence="9" id="KW-1185">Reference proteome</keyword>
<dbReference type="CTD" id="338313"/>
<keyword evidence="7" id="KW-0732">Signal</keyword>
<evidence type="ECO:0000256" key="7">
    <source>
        <dbReference type="SAM" id="SignalP"/>
    </source>
</evidence>
<dbReference type="KEGG" id="char:105912780"/>
<dbReference type="Pfam" id="PF13927">
    <property type="entry name" value="Ig_3"/>
    <property type="match status" value="1"/>
</dbReference>
<dbReference type="AlphaFoldDB" id="A0A6P3WF82"/>
<evidence type="ECO:0000313" key="10">
    <source>
        <dbReference type="RefSeq" id="XP_012697237.1"/>
    </source>
</evidence>
<dbReference type="GO" id="GO:0007156">
    <property type="term" value="P:homophilic cell adhesion via plasma membrane adhesion molecules"/>
    <property type="evidence" value="ECO:0007669"/>
    <property type="project" value="TreeGrafter"/>
</dbReference>
<comment type="subcellular location">
    <subcellularLocation>
        <location evidence="1">Membrane</location>
        <topology evidence="1">Single-pass membrane protein</topology>
    </subcellularLocation>
</comment>
<dbReference type="GO" id="GO:0016020">
    <property type="term" value="C:membrane"/>
    <property type="evidence" value="ECO:0007669"/>
    <property type="project" value="UniProtKB-SubCell"/>
</dbReference>
<evidence type="ECO:0000256" key="3">
    <source>
        <dbReference type="ARBA" id="ARBA00022989"/>
    </source>
</evidence>
<name>A0A6P3WF82_CLUHA</name>
<dbReference type="GO" id="GO:0061041">
    <property type="term" value="P:regulation of wound healing"/>
    <property type="evidence" value="ECO:0007669"/>
    <property type="project" value="TreeGrafter"/>
</dbReference>
<sequence length="656" mass="71450">MASSGFVLAGLYILVVASQSWAAVKVNMEDRVEVSLGQRAEISCLHEMDSDPSTAIIQWFAKAPGPNSARQHIYFMENSVRIPEPDSPFTGRITVEDRSPGSVVLILDPVQLQDELLFICQVDGKTEGKEEGSTYLRVFSSPEMPRIKKADSGILINEKDPSKIASCEVRNGYPLPNITWYRDRTPLQISEGEVGVVNLVTRDTNSLYTVRSDLHLKVRKEDKDAVFYCESSYFVPDGMAMTESIRINITVHYPPTYVELSLVTPTDLVKEGDDVEIRCYADGNPSPPLTLKHNGEDVDEQMLTANQEGVLLRNAKRSDGGTYSCTALDLDALDPDSGELENSLELPVHYLDHAVVLPEDLMVLSQGAILEATCNAVSSLKTHTVWYKDGRDVSEGHVLKLVNVSLDTSGEYRCVVTTPDLAGLRTEGSLQVLVQGQPQITDVTQEDDELSVNLTCVVLGYPTPSVTWGSSGQEDLNGLSRDTPILGGVISTLTVKATSALSFVCEAENTFGKDSRTVMVESMKPETTPAPATSPPPRVFHTTVYNRQTVAPETNLTAVPGTKPSGSVTVKPPRRVQKEGSGVIIAVLIVCVLLLAILGSVLYFLYKKGKIPCGRSGKQDLTKEKSNKDAIVMEMKTDKSDEAVLLQGVNGDKKAP</sequence>
<feature type="chain" id="PRO_5027976304" evidence="7">
    <location>
        <begin position="23"/>
        <end position="656"/>
    </location>
</feature>
<dbReference type="GO" id="GO:0044291">
    <property type="term" value="C:cell-cell contact zone"/>
    <property type="evidence" value="ECO:0007669"/>
    <property type="project" value="TreeGrafter"/>
</dbReference>
<evidence type="ECO:0000256" key="6">
    <source>
        <dbReference type="SAM" id="Phobius"/>
    </source>
</evidence>
<evidence type="ECO:0000256" key="4">
    <source>
        <dbReference type="ARBA" id="ARBA00023136"/>
    </source>
</evidence>
<feature type="domain" description="Ig-like" evidence="8">
    <location>
        <begin position="347"/>
        <end position="431"/>
    </location>
</feature>
<dbReference type="SMART" id="SM00408">
    <property type="entry name" value="IGc2"/>
    <property type="match status" value="3"/>
</dbReference>
<dbReference type="PANTHER" id="PTHR45889">
    <property type="entry name" value="IG-LIKE DOMAIN-CONTAINING PROTEIN"/>
    <property type="match status" value="1"/>
</dbReference>
<keyword evidence="5" id="KW-1015">Disulfide bond</keyword>
<feature type="transmembrane region" description="Helical" evidence="6">
    <location>
        <begin position="583"/>
        <end position="606"/>
    </location>
</feature>
<reference evidence="10" key="1">
    <citation type="submission" date="2025-08" db="UniProtKB">
        <authorList>
            <consortium name="RefSeq"/>
        </authorList>
    </citation>
    <scope>IDENTIFICATION</scope>
</reference>
<dbReference type="InterPro" id="IPR007110">
    <property type="entry name" value="Ig-like_dom"/>
</dbReference>
<proteinExistence type="predicted"/>
<dbReference type="CDD" id="cd00096">
    <property type="entry name" value="Ig"/>
    <property type="match status" value="1"/>
</dbReference>
<keyword evidence="3 6" id="KW-1133">Transmembrane helix</keyword>
<dbReference type="InterPro" id="IPR036179">
    <property type="entry name" value="Ig-like_dom_sf"/>
</dbReference>
<dbReference type="InterPro" id="IPR013162">
    <property type="entry name" value="CD80_C2-set"/>
</dbReference>
<dbReference type="Gene3D" id="2.60.40.10">
    <property type="entry name" value="Immunoglobulins"/>
    <property type="match status" value="5"/>
</dbReference>
<dbReference type="PROSITE" id="PS50835">
    <property type="entry name" value="IG_LIKE"/>
    <property type="match status" value="5"/>
</dbReference>
<evidence type="ECO:0000256" key="1">
    <source>
        <dbReference type="ARBA" id="ARBA00004167"/>
    </source>
</evidence>
<organism evidence="9 10">
    <name type="scientific">Clupea harengus</name>
    <name type="common">Atlantic herring</name>
    <dbReference type="NCBI Taxonomy" id="7950"/>
    <lineage>
        <taxon>Eukaryota</taxon>
        <taxon>Metazoa</taxon>
        <taxon>Chordata</taxon>
        <taxon>Craniata</taxon>
        <taxon>Vertebrata</taxon>
        <taxon>Euteleostomi</taxon>
        <taxon>Actinopterygii</taxon>
        <taxon>Neopterygii</taxon>
        <taxon>Teleostei</taxon>
        <taxon>Clupei</taxon>
        <taxon>Clupeiformes</taxon>
        <taxon>Clupeoidei</taxon>
        <taxon>Clupeidae</taxon>
        <taxon>Clupea</taxon>
    </lineage>
</organism>
<evidence type="ECO:0000313" key="9">
    <source>
        <dbReference type="Proteomes" id="UP000515152"/>
    </source>
</evidence>
<dbReference type="RefSeq" id="XP_012697237.1">
    <property type="nucleotide sequence ID" value="XM_012841783.3"/>
</dbReference>
<feature type="domain" description="Ig-like" evidence="8">
    <location>
        <begin position="255"/>
        <end position="341"/>
    </location>
</feature>
<accession>A0A6P3WF82</accession>
<dbReference type="InterPro" id="IPR013106">
    <property type="entry name" value="Ig_V-set"/>
</dbReference>
<gene>
    <name evidence="10" type="primary">mcamb</name>
</gene>
<evidence type="ECO:0000256" key="5">
    <source>
        <dbReference type="ARBA" id="ARBA00023157"/>
    </source>
</evidence>
<dbReference type="InterPro" id="IPR013783">
    <property type="entry name" value="Ig-like_fold"/>
</dbReference>
<feature type="domain" description="Ig-like" evidence="8">
    <location>
        <begin position="438"/>
        <end position="521"/>
    </location>
</feature>
<dbReference type="InterPro" id="IPR003599">
    <property type="entry name" value="Ig_sub"/>
</dbReference>
<dbReference type="Pfam" id="PF07686">
    <property type="entry name" value="V-set"/>
    <property type="match status" value="1"/>
</dbReference>
<evidence type="ECO:0000259" key="8">
    <source>
        <dbReference type="PROSITE" id="PS50835"/>
    </source>
</evidence>
<dbReference type="GO" id="GO:0043184">
    <property type="term" value="F:vascular endothelial growth factor receptor 2 binding"/>
    <property type="evidence" value="ECO:0007669"/>
    <property type="project" value="TreeGrafter"/>
</dbReference>
<protein>
    <submittedName>
        <fullName evidence="10">Melanoma cell adhesion molecule b isoform X1</fullName>
    </submittedName>
</protein>
<dbReference type="GO" id="GO:0035020">
    <property type="term" value="P:regulation of Rac protein signal transduction"/>
    <property type="evidence" value="ECO:0007669"/>
    <property type="project" value="TreeGrafter"/>
</dbReference>
<dbReference type="PANTHER" id="PTHR45889:SF3">
    <property type="entry name" value="CELL ADHESION MOLECULE 4"/>
    <property type="match status" value="1"/>
</dbReference>
<dbReference type="InterPro" id="IPR003598">
    <property type="entry name" value="Ig_sub2"/>
</dbReference>
<dbReference type="SMART" id="SM00409">
    <property type="entry name" value="IG"/>
    <property type="match status" value="4"/>
</dbReference>
<feature type="signal peptide" evidence="7">
    <location>
        <begin position="1"/>
        <end position="22"/>
    </location>
</feature>
<keyword evidence="4 6" id="KW-0472">Membrane</keyword>
<dbReference type="GeneID" id="105912780"/>
<evidence type="ECO:0000256" key="2">
    <source>
        <dbReference type="ARBA" id="ARBA00022692"/>
    </source>
</evidence>
<keyword evidence="2 6" id="KW-0812">Transmembrane</keyword>
<dbReference type="Pfam" id="PF08205">
    <property type="entry name" value="C2-set_2"/>
    <property type="match status" value="2"/>
</dbReference>